<evidence type="ECO:0000256" key="1">
    <source>
        <dbReference type="ARBA" id="ARBA00004611"/>
    </source>
</evidence>
<name>A0A3Q3A0U7_KRYMA</name>
<dbReference type="GO" id="GO:0005858">
    <property type="term" value="C:axonemal dynein complex"/>
    <property type="evidence" value="ECO:0007669"/>
    <property type="project" value="InterPro"/>
</dbReference>
<dbReference type="Pfam" id="PF14772">
    <property type="entry name" value="NYD-SP28"/>
    <property type="match status" value="1"/>
</dbReference>
<dbReference type="GeneTree" id="ENSGT00940000168627"/>
<dbReference type="OMA" id="KINQKCR"/>
<keyword evidence="2" id="KW-0963">Cytoplasm</keyword>
<reference evidence="15" key="2">
    <citation type="submission" date="2025-09" db="UniProtKB">
        <authorList>
            <consortium name="Ensembl"/>
        </authorList>
    </citation>
    <scope>IDENTIFICATION</scope>
</reference>
<keyword evidence="6" id="KW-0206">Cytoskeleton</keyword>
<evidence type="ECO:0000313" key="16">
    <source>
        <dbReference type="Proteomes" id="UP000264800"/>
    </source>
</evidence>
<sequence length="436" mass="50822">MPRKTTKGGEMSEEERLLQLQHRAQAEEEVARRKQETLTLYLQDKLQKEQRNTAVNLLKLNDSWRKILRQARDAELRKDLMVLQQTFERQLDELNFIIQRLVCDLQEAELQMVQVQQSHLQHVDFLWTQQDKRLKSVQQQWDSVLQDISSMSRSEKDRMLSGFEQQRTELNDEQLFAEGHGEDTLDDVENLYGETLALLQGVQEDMSVMKTDVKLRDRTPENLRALQLRRNRAKTLDEQISRNKQQMTTELRKITRLKDRATWLRQQLSSRKAEKVLIYQDQSATADRTNQKCHQLREQLAQDRRAARKKLTELSDRSGAVAKKLQAVISKGERVLHVAEMCRKLQNKQEVLTGQFEELQQHLNLALLRREHLRNHQTALSQENQQLELLLQQHSDVLHGPHAPLLVSPAPSTSVPAAADRCHNIIEAAHAVKHCL</sequence>
<evidence type="ECO:0000256" key="3">
    <source>
        <dbReference type="ARBA" id="ARBA00022846"/>
    </source>
</evidence>
<keyword evidence="16" id="KW-1185">Reference proteome</keyword>
<dbReference type="InterPro" id="IPR039505">
    <property type="entry name" value="DRC1/2_N"/>
</dbReference>
<comment type="similarity">
    <text evidence="9">Belongs to the DRC2 family.</text>
</comment>
<dbReference type="Proteomes" id="UP000264800">
    <property type="component" value="Unplaced"/>
</dbReference>
<evidence type="ECO:0000256" key="7">
    <source>
        <dbReference type="ARBA" id="ARBA00023273"/>
    </source>
</evidence>
<reference evidence="15" key="1">
    <citation type="submission" date="2025-08" db="UniProtKB">
        <authorList>
            <consortium name="Ensembl"/>
        </authorList>
    </citation>
    <scope>IDENTIFICATION</scope>
</reference>
<evidence type="ECO:0000256" key="13">
    <source>
        <dbReference type="SAM" id="Coils"/>
    </source>
</evidence>
<dbReference type="GO" id="GO:0070286">
    <property type="term" value="P:axonemal dynein complex assembly"/>
    <property type="evidence" value="ECO:0007669"/>
    <property type="project" value="InterPro"/>
</dbReference>
<keyword evidence="5" id="KW-0969">Cilium</keyword>
<evidence type="ECO:0000256" key="5">
    <source>
        <dbReference type="ARBA" id="ARBA00023069"/>
    </source>
</evidence>
<dbReference type="RefSeq" id="XP_017297569.1">
    <property type="nucleotide sequence ID" value="XM_017442080.3"/>
</dbReference>
<dbReference type="InterPro" id="IPR039750">
    <property type="entry name" value="DRC1/DRC2"/>
</dbReference>
<dbReference type="GO" id="GO:0060285">
    <property type="term" value="P:cilium-dependent cell motility"/>
    <property type="evidence" value="ECO:0007669"/>
    <property type="project" value="TreeGrafter"/>
</dbReference>
<accession>A0A3Q3A0U7</accession>
<dbReference type="RefSeq" id="XP_017297567.1">
    <property type="nucleotide sequence ID" value="XM_017442078.3"/>
</dbReference>
<feature type="coiled-coil region" evidence="13">
    <location>
        <begin position="279"/>
        <end position="317"/>
    </location>
</feature>
<evidence type="ECO:0000256" key="9">
    <source>
        <dbReference type="ARBA" id="ARBA00038424"/>
    </source>
</evidence>
<evidence type="ECO:0000313" key="15">
    <source>
        <dbReference type="Ensembl" id="ENSKMAP00000009876.1"/>
    </source>
</evidence>
<evidence type="ECO:0000256" key="2">
    <source>
        <dbReference type="ARBA" id="ARBA00022490"/>
    </source>
</evidence>
<comment type="function">
    <text evidence="12">Component of the nexin-dynein regulatory complex (N-DRC), a key regulator of ciliary/flagellar motility which maintains the alignment and integrity of the distal axoneme and regulates microtubule sliding in motile axonemes. Plays a critical role in the assembly of N-DRC and also stabilizes the assembly of multiple inner dynein arms and radial spokes. Coassembles with DRC1 to form a central scaffold needed for assembly of the N-DRC and its attachment to the outer doublet microtubules.</text>
</comment>
<comment type="subcellular location">
    <subcellularLocation>
        <location evidence="1">Cytoplasm</location>
        <location evidence="1">Cytoskeleton</location>
        <location evidence="1">Flagellum axoneme</location>
    </subcellularLocation>
    <subcellularLocation>
        <location evidence="8">Cytoplasm</location>
        <location evidence="8">Cytoskeleton</location>
        <location evidence="8">Flagellum basal body</location>
    </subcellularLocation>
</comment>
<evidence type="ECO:0000256" key="12">
    <source>
        <dbReference type="ARBA" id="ARBA00045865"/>
    </source>
</evidence>
<dbReference type="Ensembl" id="ENSKMAT00000010035.1">
    <property type="protein sequence ID" value="ENSKMAP00000009876.1"/>
    <property type="gene ID" value="ENSKMAG00000007418.1"/>
</dbReference>
<evidence type="ECO:0000259" key="14">
    <source>
        <dbReference type="Pfam" id="PF14772"/>
    </source>
</evidence>
<feature type="domain" description="Dynein regulatory complex protein 1/2 N-terminal" evidence="14">
    <location>
        <begin position="22"/>
        <end position="123"/>
    </location>
</feature>
<organism evidence="15 16">
    <name type="scientific">Kryptolebias marmoratus</name>
    <name type="common">Mangrove killifish</name>
    <name type="synonym">Rivulus marmoratus</name>
    <dbReference type="NCBI Taxonomy" id="37003"/>
    <lineage>
        <taxon>Eukaryota</taxon>
        <taxon>Metazoa</taxon>
        <taxon>Chordata</taxon>
        <taxon>Craniata</taxon>
        <taxon>Vertebrata</taxon>
        <taxon>Euteleostomi</taxon>
        <taxon>Actinopterygii</taxon>
        <taxon>Neopterygii</taxon>
        <taxon>Teleostei</taxon>
        <taxon>Neoteleostei</taxon>
        <taxon>Acanthomorphata</taxon>
        <taxon>Ovalentaria</taxon>
        <taxon>Atherinomorphae</taxon>
        <taxon>Cyprinodontiformes</taxon>
        <taxon>Rivulidae</taxon>
        <taxon>Kryptolebias</taxon>
    </lineage>
</organism>
<feature type="coiled-coil region" evidence="13">
    <location>
        <begin position="91"/>
        <end position="118"/>
    </location>
</feature>
<evidence type="ECO:0000256" key="6">
    <source>
        <dbReference type="ARBA" id="ARBA00023212"/>
    </source>
</evidence>
<feature type="coiled-coil region" evidence="13">
    <location>
        <begin position="342"/>
        <end position="393"/>
    </location>
</feature>
<dbReference type="GeneID" id="108251694"/>
<evidence type="ECO:0000256" key="10">
    <source>
        <dbReference type="ARBA" id="ARBA00040899"/>
    </source>
</evidence>
<dbReference type="PANTHER" id="PTHR21625:SF0">
    <property type="entry name" value="DYNEIN REGULATORY COMPLEX SUBUNIT 2"/>
    <property type="match status" value="1"/>
</dbReference>
<evidence type="ECO:0000256" key="8">
    <source>
        <dbReference type="ARBA" id="ARBA00037841"/>
    </source>
</evidence>
<keyword evidence="7" id="KW-0966">Cell projection</keyword>
<keyword evidence="4 13" id="KW-0175">Coiled coil</keyword>
<evidence type="ECO:0000256" key="4">
    <source>
        <dbReference type="ARBA" id="ARBA00023054"/>
    </source>
</evidence>
<dbReference type="CTD" id="85478"/>
<dbReference type="OrthoDB" id="7760980at2759"/>
<dbReference type="PANTHER" id="PTHR21625">
    <property type="entry name" value="NYD-SP28 PROTEIN"/>
    <property type="match status" value="1"/>
</dbReference>
<keyword evidence="3" id="KW-0282">Flagellum</keyword>
<evidence type="ECO:0000256" key="11">
    <source>
        <dbReference type="ARBA" id="ARBA00041517"/>
    </source>
</evidence>
<dbReference type="GO" id="GO:0003352">
    <property type="term" value="P:regulation of cilium movement"/>
    <property type="evidence" value="ECO:0007669"/>
    <property type="project" value="TreeGrafter"/>
</dbReference>
<protein>
    <recommendedName>
        <fullName evidence="10">Dynein regulatory complex subunit 2</fullName>
    </recommendedName>
    <alternativeName>
        <fullName evidence="11">Coiled-coil domain-containing protein 65</fullName>
    </alternativeName>
</protein>
<dbReference type="AlphaFoldDB" id="A0A3Q3A0U7"/>
<proteinExistence type="inferred from homology"/>